<evidence type="ECO:0000256" key="5">
    <source>
        <dbReference type="PROSITE-ProRule" id="PRU00176"/>
    </source>
</evidence>
<name>A0A7S1KMT1_9EUKA</name>
<dbReference type="InterPro" id="IPR051945">
    <property type="entry name" value="RRM_MRD1_RNA_proc_ribogen"/>
</dbReference>
<feature type="compositionally biased region" description="Low complexity" evidence="6">
    <location>
        <begin position="8"/>
        <end position="18"/>
    </location>
</feature>
<dbReference type="EMBL" id="HBGD01002244">
    <property type="protein sequence ID" value="CAD9078639.1"/>
    <property type="molecule type" value="Transcribed_RNA"/>
</dbReference>
<evidence type="ECO:0000256" key="1">
    <source>
        <dbReference type="ARBA" id="ARBA00004123"/>
    </source>
</evidence>
<feature type="region of interest" description="Disordered" evidence="6">
    <location>
        <begin position="821"/>
        <end position="851"/>
    </location>
</feature>
<dbReference type="CDD" id="cd00590">
    <property type="entry name" value="RRM_SF"/>
    <property type="match status" value="1"/>
</dbReference>
<dbReference type="PANTHER" id="PTHR48039:SF5">
    <property type="entry name" value="RNA-BINDING PROTEIN 28"/>
    <property type="match status" value="1"/>
</dbReference>
<dbReference type="InterPro" id="IPR000504">
    <property type="entry name" value="RRM_dom"/>
</dbReference>
<dbReference type="PANTHER" id="PTHR48039">
    <property type="entry name" value="RNA-BINDING MOTIF PROTEIN 14B"/>
    <property type="match status" value="1"/>
</dbReference>
<gene>
    <name evidence="8" type="ORF">PCOS0759_LOCUS1871</name>
</gene>
<evidence type="ECO:0000256" key="2">
    <source>
        <dbReference type="ARBA" id="ARBA00022737"/>
    </source>
</evidence>
<comment type="subcellular location">
    <subcellularLocation>
        <location evidence="1">Nucleus</location>
    </subcellularLocation>
</comment>
<keyword evidence="4" id="KW-0539">Nucleus</keyword>
<dbReference type="SUPFAM" id="SSF54928">
    <property type="entry name" value="RNA-binding domain, RBD"/>
    <property type="match status" value="3"/>
</dbReference>
<reference evidence="8" key="1">
    <citation type="submission" date="2021-01" db="EMBL/GenBank/DDBJ databases">
        <authorList>
            <person name="Corre E."/>
            <person name="Pelletier E."/>
            <person name="Niang G."/>
            <person name="Scheremetjew M."/>
            <person name="Finn R."/>
            <person name="Kale V."/>
            <person name="Holt S."/>
            <person name="Cochrane G."/>
            <person name="Meng A."/>
            <person name="Brown T."/>
            <person name="Cohen L."/>
        </authorList>
    </citation>
    <scope>NUCLEOTIDE SEQUENCE</scope>
    <source>
        <strain evidence="8">WS</strain>
    </source>
</reference>
<feature type="compositionally biased region" description="Basic and acidic residues" evidence="6">
    <location>
        <begin position="372"/>
        <end position="395"/>
    </location>
</feature>
<feature type="compositionally biased region" description="Polar residues" evidence="6">
    <location>
        <begin position="32"/>
        <end position="50"/>
    </location>
</feature>
<evidence type="ECO:0000256" key="6">
    <source>
        <dbReference type="SAM" id="MobiDB-lite"/>
    </source>
</evidence>
<accession>A0A7S1KMT1</accession>
<keyword evidence="3 5" id="KW-0694">RNA-binding</keyword>
<dbReference type="InterPro" id="IPR035979">
    <property type="entry name" value="RBD_domain_sf"/>
</dbReference>
<evidence type="ECO:0000313" key="8">
    <source>
        <dbReference type="EMBL" id="CAD9078639.1"/>
    </source>
</evidence>
<feature type="domain" description="RRM" evidence="7">
    <location>
        <begin position="687"/>
        <end position="774"/>
    </location>
</feature>
<feature type="domain" description="RRM" evidence="7">
    <location>
        <begin position="234"/>
        <end position="317"/>
    </location>
</feature>
<dbReference type="SMART" id="SM00360">
    <property type="entry name" value="RRM"/>
    <property type="match status" value="3"/>
</dbReference>
<feature type="region of interest" description="Disordered" evidence="6">
    <location>
        <begin position="1"/>
        <end position="50"/>
    </location>
</feature>
<feature type="compositionally biased region" description="Basic and acidic residues" evidence="6">
    <location>
        <begin position="432"/>
        <end position="446"/>
    </location>
</feature>
<dbReference type="InterPro" id="IPR012677">
    <property type="entry name" value="Nucleotide-bd_a/b_plait_sf"/>
</dbReference>
<sequence>MSFLGKNSSNPSFSRSSSEYTGRKRSLKPRNNKFQSQQSNSAPKQTHVPTTESLRTLFLTHLPPSFTNTNSVYTAQERINNLIAQHIGPNNVQKVKVIGEGRAKIVFKMAIWAKQVKKAMQGLKVQNDSDWVAQQKRAQEKDKKEQEEFSLQNEFKHNDHDDTDNFNHKVKDIVPLTKDHFGNVSKLGNRKISTIRQSQKPSKKEENMSEKEYQIKVVDHEEKLETAQVRHRNRDVVVKGIPKSLTLKEAETKLNTWLSSIGVITNIRIPAKGGSIQEHTGYAFVTFMRPKHAEMAIEMKNGRKFEGRKLIIEEKLSRDSYLKQKEEEEEKTAQVPRVSSLLQKAPEMDNEEKQRKLDKAARIRTLQTKISTLKDPKELEETKKKQKGDAKKKEADMEDESSDDDSSSSSSSESDEQSIQGFSTDSDEEEMDKTSRKEKNTKKNENMLKGIPAADIIVAQEKDGLTEDERAEINRTVFVRNIPVGASEEDVILLFSHYGIVEDCKLVLNRKTGAPTGTGFVLYQNSKSFKKLFSSVKLANTMTMMEKKADDRLSLHEFKQTIKKLPEKTQKRRLKEYLRETSMAKRKEKEEAPTQNFWSSDELQIDSCPLYIAKAVPKKQAREKMLSQELDKAKDKRNLHLAIEGFIPRDSPAALGVPEKLLRKMEEKHIEKQNNLRTNPSLHVSNKRLKVSYIPKTWDRRRVHNVFSDAVKRQINKFPKIHQVIILFDDKGKSKGMGFVEFEKHENALIALREINNNPTVYSGGRMYIEFAIDDMKKLHNMRFKKNQMEKEGGGMTQNRIQKIFSKVENEEVKERIERVMNSSRPQAFKRKREREEMRQNGSKFKRQRRE</sequence>
<evidence type="ECO:0000259" key="7">
    <source>
        <dbReference type="PROSITE" id="PS50102"/>
    </source>
</evidence>
<dbReference type="AlphaFoldDB" id="A0A7S1KMT1"/>
<feature type="compositionally biased region" description="Basic and acidic residues" evidence="6">
    <location>
        <begin position="351"/>
        <end position="361"/>
    </location>
</feature>
<dbReference type="Pfam" id="PF00076">
    <property type="entry name" value="RRM_1"/>
    <property type="match status" value="3"/>
</dbReference>
<dbReference type="GO" id="GO:0003729">
    <property type="term" value="F:mRNA binding"/>
    <property type="evidence" value="ECO:0007669"/>
    <property type="project" value="TreeGrafter"/>
</dbReference>
<dbReference type="GO" id="GO:0005634">
    <property type="term" value="C:nucleus"/>
    <property type="evidence" value="ECO:0007669"/>
    <property type="project" value="UniProtKB-SubCell"/>
</dbReference>
<dbReference type="PROSITE" id="PS50102">
    <property type="entry name" value="RRM"/>
    <property type="match status" value="3"/>
</dbReference>
<protein>
    <recommendedName>
        <fullName evidence="7">RRM domain-containing protein</fullName>
    </recommendedName>
</protein>
<keyword evidence="2" id="KW-0677">Repeat</keyword>
<feature type="region of interest" description="Disordered" evidence="6">
    <location>
        <begin position="323"/>
        <end position="447"/>
    </location>
</feature>
<evidence type="ECO:0000256" key="4">
    <source>
        <dbReference type="ARBA" id="ARBA00023242"/>
    </source>
</evidence>
<organism evidence="8">
    <name type="scientific">Percolomonas cosmopolitus</name>
    <dbReference type="NCBI Taxonomy" id="63605"/>
    <lineage>
        <taxon>Eukaryota</taxon>
        <taxon>Discoba</taxon>
        <taxon>Heterolobosea</taxon>
        <taxon>Tetramitia</taxon>
        <taxon>Eutetramitia</taxon>
        <taxon>Percolomonadidae</taxon>
        <taxon>Percolomonas</taxon>
    </lineage>
</organism>
<dbReference type="Gene3D" id="3.30.70.330">
    <property type="match status" value="3"/>
</dbReference>
<feature type="compositionally biased region" description="Acidic residues" evidence="6">
    <location>
        <begin position="396"/>
        <end position="406"/>
    </location>
</feature>
<proteinExistence type="predicted"/>
<evidence type="ECO:0000256" key="3">
    <source>
        <dbReference type="ARBA" id="ARBA00022884"/>
    </source>
</evidence>
<feature type="domain" description="RRM" evidence="7">
    <location>
        <begin position="475"/>
        <end position="560"/>
    </location>
</feature>